<evidence type="ECO:0000313" key="1">
    <source>
        <dbReference type="EMBL" id="GMH03723.1"/>
    </source>
</evidence>
<accession>A0AAD3S3D4</accession>
<keyword evidence="2" id="KW-1185">Reference proteome</keyword>
<dbReference type="Proteomes" id="UP001279734">
    <property type="component" value="Unassembled WGS sequence"/>
</dbReference>
<reference evidence="1" key="1">
    <citation type="submission" date="2023-05" db="EMBL/GenBank/DDBJ databases">
        <title>Nepenthes gracilis genome sequencing.</title>
        <authorList>
            <person name="Fukushima K."/>
        </authorList>
    </citation>
    <scope>NUCLEOTIDE SEQUENCE</scope>
    <source>
        <strain evidence="1">SING2019-196</strain>
    </source>
</reference>
<comment type="caution">
    <text evidence="1">The sequence shown here is derived from an EMBL/GenBank/DDBJ whole genome shotgun (WGS) entry which is preliminary data.</text>
</comment>
<evidence type="ECO:0000313" key="2">
    <source>
        <dbReference type="Proteomes" id="UP001279734"/>
    </source>
</evidence>
<dbReference type="AlphaFoldDB" id="A0AAD3S3D4"/>
<gene>
    <name evidence="1" type="ORF">Nepgr_005562</name>
</gene>
<organism evidence="1 2">
    <name type="scientific">Nepenthes gracilis</name>
    <name type="common">Slender pitcher plant</name>
    <dbReference type="NCBI Taxonomy" id="150966"/>
    <lineage>
        <taxon>Eukaryota</taxon>
        <taxon>Viridiplantae</taxon>
        <taxon>Streptophyta</taxon>
        <taxon>Embryophyta</taxon>
        <taxon>Tracheophyta</taxon>
        <taxon>Spermatophyta</taxon>
        <taxon>Magnoliopsida</taxon>
        <taxon>eudicotyledons</taxon>
        <taxon>Gunneridae</taxon>
        <taxon>Pentapetalae</taxon>
        <taxon>Caryophyllales</taxon>
        <taxon>Nepenthaceae</taxon>
        <taxon>Nepenthes</taxon>
    </lineage>
</organism>
<dbReference type="EMBL" id="BSYO01000004">
    <property type="protein sequence ID" value="GMH03723.1"/>
    <property type="molecule type" value="Genomic_DNA"/>
</dbReference>
<sequence>MWAAVAHVPSALAPGQGCVGGNADLCGPEPVALLSNIEIPSKPRCMAGSSVELTSNALVYACGYKLVDFDVTPESINQLTRKYSPPILFKLSLHPVGPWGP</sequence>
<name>A0AAD3S3D4_NEPGR</name>
<protein>
    <submittedName>
        <fullName evidence="1">Uncharacterized protein</fullName>
    </submittedName>
</protein>
<proteinExistence type="predicted"/>